<comment type="similarity">
    <text evidence="2">Belongs to the nucleotide-sugar transporter family. SLC35B subfamily.</text>
</comment>
<evidence type="ECO:0000256" key="7">
    <source>
        <dbReference type="ARBA" id="ARBA00022989"/>
    </source>
</evidence>
<dbReference type="EMBL" id="LWDF02000022">
    <property type="protein sequence ID" value="KAE8259950.1"/>
    <property type="molecule type" value="Genomic_DNA"/>
</dbReference>
<evidence type="ECO:0000256" key="10">
    <source>
        <dbReference type="SAM" id="MobiDB-lite"/>
    </source>
</evidence>
<dbReference type="AlphaFoldDB" id="A0A8T8THE9"/>
<dbReference type="PANTHER" id="PTHR10778">
    <property type="entry name" value="SOLUTE CARRIER FAMILY 35 MEMBER B"/>
    <property type="match status" value="1"/>
</dbReference>
<evidence type="ECO:0000256" key="3">
    <source>
        <dbReference type="ARBA" id="ARBA00022448"/>
    </source>
</evidence>
<dbReference type="Pfam" id="PF08449">
    <property type="entry name" value="UAA"/>
    <property type="match status" value="1"/>
</dbReference>
<feature type="transmembrane region" description="Helical" evidence="11">
    <location>
        <begin position="36"/>
        <end position="56"/>
    </location>
</feature>
<keyword evidence="13" id="KW-1185">Reference proteome</keyword>
<name>A0A8T8THE9_9BASI</name>
<dbReference type="InterPro" id="IPR013657">
    <property type="entry name" value="SCL35B1-4/HUT1"/>
</dbReference>
<reference evidence="12" key="2">
    <citation type="journal article" date="2019" name="IMA Fungus">
        <title>Genome sequencing and comparison of five Tilletia species to identify candidate genes for the detection of regulated species infecting wheat.</title>
        <authorList>
            <person name="Nguyen H.D.T."/>
            <person name="Sultana T."/>
            <person name="Kesanakurti P."/>
            <person name="Hambleton S."/>
        </authorList>
    </citation>
    <scope>NUCLEOTIDE SEQUENCE</scope>
    <source>
        <strain evidence="12">DAOMC 236416</strain>
    </source>
</reference>
<evidence type="ECO:0000256" key="2">
    <source>
        <dbReference type="ARBA" id="ARBA00010694"/>
    </source>
</evidence>
<dbReference type="SUPFAM" id="SSF103481">
    <property type="entry name" value="Multidrug resistance efflux transporter EmrE"/>
    <property type="match status" value="1"/>
</dbReference>
<keyword evidence="5 11" id="KW-0812">Transmembrane</keyword>
<dbReference type="GO" id="GO:0005460">
    <property type="term" value="F:UDP-glucose transmembrane transporter activity"/>
    <property type="evidence" value="ECO:0007669"/>
    <property type="project" value="TreeGrafter"/>
</dbReference>
<dbReference type="InterPro" id="IPR037185">
    <property type="entry name" value="EmrE-like"/>
</dbReference>
<dbReference type="GO" id="GO:0000139">
    <property type="term" value="C:Golgi membrane"/>
    <property type="evidence" value="ECO:0007669"/>
    <property type="project" value="TreeGrafter"/>
</dbReference>
<organism evidence="12 13">
    <name type="scientific">Tilletia indica</name>
    <dbReference type="NCBI Taxonomy" id="43049"/>
    <lineage>
        <taxon>Eukaryota</taxon>
        <taxon>Fungi</taxon>
        <taxon>Dikarya</taxon>
        <taxon>Basidiomycota</taxon>
        <taxon>Ustilaginomycotina</taxon>
        <taxon>Exobasidiomycetes</taxon>
        <taxon>Tilletiales</taxon>
        <taxon>Tilletiaceae</taxon>
        <taxon>Tilletia</taxon>
    </lineage>
</organism>
<keyword evidence="4" id="KW-0762">Sugar transport</keyword>
<evidence type="ECO:0000313" key="13">
    <source>
        <dbReference type="Proteomes" id="UP000077521"/>
    </source>
</evidence>
<proteinExistence type="inferred from homology"/>
<dbReference type="PANTHER" id="PTHR10778:SF10">
    <property type="entry name" value="SOLUTE CARRIER FAMILY 35 MEMBER B1"/>
    <property type="match status" value="1"/>
</dbReference>
<evidence type="ECO:0000256" key="11">
    <source>
        <dbReference type="SAM" id="Phobius"/>
    </source>
</evidence>
<keyword evidence="3" id="KW-0813">Transport</keyword>
<evidence type="ECO:0000313" key="12">
    <source>
        <dbReference type="EMBL" id="KAE8259950.1"/>
    </source>
</evidence>
<keyword evidence="7 11" id="KW-1133">Transmembrane helix</keyword>
<evidence type="ECO:0000256" key="8">
    <source>
        <dbReference type="ARBA" id="ARBA00023136"/>
    </source>
</evidence>
<dbReference type="Proteomes" id="UP000077521">
    <property type="component" value="Unassembled WGS sequence"/>
</dbReference>
<comment type="subcellular location">
    <subcellularLocation>
        <location evidence="1">Endoplasmic reticulum membrane</location>
        <topology evidence="1">Multi-pass membrane protein</topology>
    </subcellularLocation>
</comment>
<evidence type="ECO:0000256" key="1">
    <source>
        <dbReference type="ARBA" id="ARBA00004477"/>
    </source>
</evidence>
<evidence type="ECO:0000256" key="4">
    <source>
        <dbReference type="ARBA" id="ARBA00022597"/>
    </source>
</evidence>
<reference evidence="12" key="1">
    <citation type="submission" date="2016-04" db="EMBL/GenBank/DDBJ databases">
        <authorList>
            <person name="Nguyen H.D."/>
            <person name="Samba Siva P."/>
            <person name="Cullis J."/>
            <person name="Levesque C.A."/>
            <person name="Hambleton S."/>
        </authorList>
    </citation>
    <scope>NUCLEOTIDE SEQUENCE</scope>
    <source>
        <strain evidence="12">DAOMC 236416</strain>
    </source>
</reference>
<evidence type="ECO:0000256" key="9">
    <source>
        <dbReference type="ARBA" id="ARBA00041103"/>
    </source>
</evidence>
<dbReference type="GO" id="GO:0005459">
    <property type="term" value="F:UDP-galactose transmembrane transporter activity"/>
    <property type="evidence" value="ECO:0007669"/>
    <property type="project" value="TreeGrafter"/>
</dbReference>
<gene>
    <name evidence="12" type="ORF">A4X13_0g659</name>
</gene>
<keyword evidence="6" id="KW-0256">Endoplasmic reticulum</keyword>
<evidence type="ECO:0000256" key="5">
    <source>
        <dbReference type="ARBA" id="ARBA00022692"/>
    </source>
</evidence>
<sequence length="472" mass="49937">MMDVDLELILKASESNTHLGSYDDVQLDIGIGRMTLAALGICTGSIYSAFLIWGLLQERLTTTPYTSATSAAPPEFFKSPLFINAVQAALSSVLAGLYLIFRRPSGDKRALGNVLGLHLLTPAGAEAARKYGKKATVAGTKDGEKNGSSKSISNGREHAQGKSSLSPVLVRYLLIAALQSTGSQLGFLSLRHISYPTMILGKSCKLVPVLIMNLVLYRRKIAGYKYAVVALVTLGISIFMLFGHEGGTAEAAATVAGQAVKKVKKAKKHATPASSSLLGLFLLTANLLLDGATNSTQDEIFTHYTLSGPQMMLAMNAFSVVLLTASLLVPDPHAILASIPILGGLVGSSGAKAAVVATATNELGTALAFIHRHPQVLRDIMAYAIAGASGQIAIFETLERFGSLTLVSITVTRKLFTMLLSVVVYKHSLSPFQWIGVLVVFAGIGIEAREKRREGLAKRVANGSAKAKVKDA</sequence>
<feature type="region of interest" description="Disordered" evidence="10">
    <location>
        <begin position="136"/>
        <end position="160"/>
    </location>
</feature>
<evidence type="ECO:0000256" key="6">
    <source>
        <dbReference type="ARBA" id="ARBA00022824"/>
    </source>
</evidence>
<protein>
    <recommendedName>
        <fullName evidence="9">UDP-galactose transporter homolog 1</fullName>
    </recommendedName>
</protein>
<accession>A0A8T8THE9</accession>
<keyword evidence="8 11" id="KW-0472">Membrane</keyword>
<comment type="caution">
    <text evidence="12">The sequence shown here is derived from an EMBL/GenBank/DDBJ whole genome shotgun (WGS) entry which is preliminary data.</text>
</comment>
<feature type="transmembrane region" description="Helical" evidence="11">
    <location>
        <begin position="81"/>
        <end position="101"/>
    </location>
</feature>
<dbReference type="GO" id="GO:0005789">
    <property type="term" value="C:endoplasmic reticulum membrane"/>
    <property type="evidence" value="ECO:0007669"/>
    <property type="project" value="UniProtKB-SubCell"/>
</dbReference>
<feature type="transmembrane region" description="Helical" evidence="11">
    <location>
        <begin position="223"/>
        <end position="242"/>
    </location>
</feature>